<dbReference type="Proteomes" id="UP000218775">
    <property type="component" value="Unassembled WGS sequence"/>
</dbReference>
<sequence>MSAVNRAASSAAASLSPTALRAEMTKLQGTVDKFTHLLQDKFSKNKGMAAQLSGAISTLKGKISTIQTSLASIEAKTAGSESAASGVESKKIGLAAGLQLRGAWQKIKQNVIQGALAGASKADYFAAQYPIVEFLDELEQVYGVDSQAALKRGENPFHAFKKCIPSGELERLYDEVLSGGDSRMTFAQFEAMIDDAFVKTTDEMDTVDKFAEAIGDVWQAIKAPLQNDDQLHAMSKAVDVLIEQRISPLAFFQGLEEIVTQALSGEFGELNPIQTNKLVTVMVALFEETKLQDEVEAKMDPNAHLSQWRATKIAEKLPETKPLAEQLTVEVKNAVKEGMSRIKQLAIGLADSKVTAQVVRIDSEIAMLVVRARHTGVDTSDLGVGDVEIPAEMETKTPNMFQKLLWRTKQSFRLMQNQKQVEGVTLPIRARLRQLIEQREELVGTGE</sequence>
<name>A0A2A4WXT6_UNCAE</name>
<accession>A0A2A4WXT6</accession>
<dbReference type="AlphaFoldDB" id="A0A2A4WXT6"/>
<organism evidence="1 2">
    <name type="scientific">Aerophobetes bacterium</name>
    <dbReference type="NCBI Taxonomy" id="2030807"/>
    <lineage>
        <taxon>Bacteria</taxon>
        <taxon>Candidatus Aerophobota</taxon>
    </lineage>
</organism>
<protein>
    <submittedName>
        <fullName evidence="1">Uncharacterized protein</fullName>
    </submittedName>
</protein>
<evidence type="ECO:0000313" key="1">
    <source>
        <dbReference type="EMBL" id="PCI75044.1"/>
    </source>
</evidence>
<evidence type="ECO:0000313" key="2">
    <source>
        <dbReference type="Proteomes" id="UP000218775"/>
    </source>
</evidence>
<reference evidence="2" key="1">
    <citation type="submission" date="2017-08" db="EMBL/GenBank/DDBJ databases">
        <title>A dynamic microbial community with high functional redundancy inhabits the cold, oxic subseafloor aquifer.</title>
        <authorList>
            <person name="Tully B.J."/>
            <person name="Wheat C.G."/>
            <person name="Glazer B.T."/>
            <person name="Huber J.A."/>
        </authorList>
    </citation>
    <scope>NUCLEOTIDE SEQUENCE [LARGE SCALE GENOMIC DNA]</scope>
</reference>
<proteinExistence type="predicted"/>
<gene>
    <name evidence="1" type="ORF">COB21_06115</name>
</gene>
<comment type="caution">
    <text evidence="1">The sequence shown here is derived from an EMBL/GenBank/DDBJ whole genome shotgun (WGS) entry which is preliminary data.</text>
</comment>
<dbReference type="EMBL" id="NVUK01000058">
    <property type="protein sequence ID" value="PCI75044.1"/>
    <property type="molecule type" value="Genomic_DNA"/>
</dbReference>